<feature type="transmembrane region" description="Helical" evidence="1">
    <location>
        <begin position="21"/>
        <end position="42"/>
    </location>
</feature>
<dbReference type="STRING" id="1817883.A3G31_00585"/>
<feature type="transmembrane region" description="Helical" evidence="1">
    <location>
        <begin position="72"/>
        <end position="95"/>
    </location>
</feature>
<evidence type="ECO:0000259" key="2">
    <source>
        <dbReference type="PROSITE" id="PS50885"/>
    </source>
</evidence>
<feature type="domain" description="HAMP" evidence="2">
    <location>
        <begin position="92"/>
        <end position="144"/>
    </location>
</feature>
<dbReference type="GO" id="GO:0016020">
    <property type="term" value="C:membrane"/>
    <property type="evidence" value="ECO:0007669"/>
    <property type="project" value="InterPro"/>
</dbReference>
<dbReference type="Proteomes" id="UP000178082">
    <property type="component" value="Unassembled WGS sequence"/>
</dbReference>
<dbReference type="PROSITE" id="PS50885">
    <property type="entry name" value="HAMP"/>
    <property type="match status" value="1"/>
</dbReference>
<comment type="caution">
    <text evidence="3">The sequence shown here is derived from an EMBL/GenBank/DDBJ whole genome shotgun (WGS) entry which is preliminary data.</text>
</comment>
<accession>A0A1F7SGF3</accession>
<reference evidence="3 4" key="1">
    <citation type="journal article" date="2016" name="Nat. Commun.">
        <title>Thousands of microbial genomes shed light on interconnected biogeochemical processes in an aquifer system.</title>
        <authorList>
            <person name="Anantharaman K."/>
            <person name="Brown C.T."/>
            <person name="Hug L.A."/>
            <person name="Sharon I."/>
            <person name="Castelle C.J."/>
            <person name="Probst A.J."/>
            <person name="Thomas B.C."/>
            <person name="Singh A."/>
            <person name="Wilkins M.J."/>
            <person name="Karaoz U."/>
            <person name="Brodie E.L."/>
            <person name="Williams K.H."/>
            <person name="Hubbard S.S."/>
            <person name="Banfield J.F."/>
        </authorList>
    </citation>
    <scope>NUCLEOTIDE SEQUENCE [LARGE SCALE GENOMIC DNA]</scope>
</reference>
<dbReference type="EMBL" id="MGDI01000029">
    <property type="protein sequence ID" value="OGL52876.1"/>
    <property type="molecule type" value="Genomic_DNA"/>
</dbReference>
<evidence type="ECO:0000313" key="3">
    <source>
        <dbReference type="EMBL" id="OGL52876.1"/>
    </source>
</evidence>
<evidence type="ECO:0000256" key="1">
    <source>
        <dbReference type="SAM" id="Phobius"/>
    </source>
</evidence>
<keyword evidence="1" id="KW-1133">Transmembrane helix</keyword>
<dbReference type="Gene3D" id="6.10.340.10">
    <property type="match status" value="1"/>
</dbReference>
<evidence type="ECO:0000313" key="4">
    <source>
        <dbReference type="Proteomes" id="UP000178082"/>
    </source>
</evidence>
<dbReference type="AlphaFoldDB" id="A0A1F7SGF3"/>
<keyword evidence="1" id="KW-0812">Transmembrane</keyword>
<sequence length="199" mass="23119">MALEKDKRKKYVVDRFAQSKYAIMVVVYLMVYTMFLTFFIYMPTLWILGSENYLLDAQVQAAREFFFLEKHYLPALVLTMFIMGLHSVIVTHRFFGPIQRFKSVTKNVISGDFSKRIKLRKHDFLKDFQDEFNQMLDSIENRRKEINLISTKGSLVLTELLNDMEKGTLSAAEVGNKTNEALGRMKKLASLTEPTDPLP</sequence>
<dbReference type="CDD" id="cd06225">
    <property type="entry name" value="HAMP"/>
    <property type="match status" value="1"/>
</dbReference>
<gene>
    <name evidence="3" type="ORF">A3G31_00585</name>
</gene>
<proteinExistence type="predicted"/>
<name>A0A1F7SGF3_9BACT</name>
<dbReference type="GO" id="GO:0007165">
    <property type="term" value="P:signal transduction"/>
    <property type="evidence" value="ECO:0007669"/>
    <property type="project" value="InterPro"/>
</dbReference>
<organism evidence="3 4">
    <name type="scientific">Candidatus Schekmanbacteria bacterium RIFCSPLOWO2_12_FULL_38_15</name>
    <dbReference type="NCBI Taxonomy" id="1817883"/>
    <lineage>
        <taxon>Bacteria</taxon>
        <taxon>Candidatus Schekmaniibacteriota</taxon>
    </lineage>
</organism>
<protein>
    <recommendedName>
        <fullName evidence="2">HAMP domain-containing protein</fullName>
    </recommendedName>
</protein>
<keyword evidence="1" id="KW-0472">Membrane</keyword>
<dbReference type="InterPro" id="IPR003660">
    <property type="entry name" value="HAMP_dom"/>
</dbReference>